<gene>
    <name evidence="4" type="ORF">METZ01_LOCUS154411</name>
</gene>
<feature type="non-terminal residue" evidence="4">
    <location>
        <position position="110"/>
    </location>
</feature>
<dbReference type="AlphaFoldDB" id="A0A382AKP0"/>
<keyword evidence="1" id="KW-0489">Methyltransferase</keyword>
<dbReference type="Gene3D" id="3.40.50.150">
    <property type="entry name" value="Vaccinia Virus protein VP39"/>
    <property type="match status" value="1"/>
</dbReference>
<dbReference type="Pfam" id="PF13649">
    <property type="entry name" value="Methyltransf_25"/>
    <property type="match status" value="1"/>
</dbReference>
<protein>
    <recommendedName>
        <fullName evidence="3">Methyltransferase domain-containing protein</fullName>
    </recommendedName>
</protein>
<feature type="domain" description="Methyltransferase" evidence="3">
    <location>
        <begin position="43"/>
        <end position="110"/>
    </location>
</feature>
<name>A0A382AKP0_9ZZZZ</name>
<accession>A0A382AKP0</accession>
<dbReference type="InterPro" id="IPR029063">
    <property type="entry name" value="SAM-dependent_MTases_sf"/>
</dbReference>
<organism evidence="4">
    <name type="scientific">marine metagenome</name>
    <dbReference type="NCBI Taxonomy" id="408172"/>
    <lineage>
        <taxon>unclassified sequences</taxon>
        <taxon>metagenomes</taxon>
        <taxon>ecological metagenomes</taxon>
    </lineage>
</organism>
<evidence type="ECO:0000313" key="4">
    <source>
        <dbReference type="EMBL" id="SVB01557.1"/>
    </source>
</evidence>
<dbReference type="InterPro" id="IPR051052">
    <property type="entry name" value="Diverse_substrate_MTase"/>
</dbReference>
<dbReference type="CDD" id="cd02440">
    <property type="entry name" value="AdoMet_MTases"/>
    <property type="match status" value="1"/>
</dbReference>
<reference evidence="4" key="1">
    <citation type="submission" date="2018-05" db="EMBL/GenBank/DDBJ databases">
        <authorList>
            <person name="Lanie J.A."/>
            <person name="Ng W.-L."/>
            <person name="Kazmierczak K.M."/>
            <person name="Andrzejewski T.M."/>
            <person name="Davidsen T.M."/>
            <person name="Wayne K.J."/>
            <person name="Tettelin H."/>
            <person name="Glass J.I."/>
            <person name="Rusch D."/>
            <person name="Podicherti R."/>
            <person name="Tsui H.-C.T."/>
            <person name="Winkler M.E."/>
        </authorList>
    </citation>
    <scope>NUCLEOTIDE SEQUENCE</scope>
</reference>
<dbReference type="EMBL" id="UINC01025629">
    <property type="protein sequence ID" value="SVB01557.1"/>
    <property type="molecule type" value="Genomic_DNA"/>
</dbReference>
<dbReference type="SUPFAM" id="SSF53335">
    <property type="entry name" value="S-adenosyl-L-methionine-dependent methyltransferases"/>
    <property type="match status" value="1"/>
</dbReference>
<dbReference type="PANTHER" id="PTHR44942:SF4">
    <property type="entry name" value="METHYLTRANSFERASE TYPE 11 DOMAIN-CONTAINING PROTEIN"/>
    <property type="match status" value="1"/>
</dbReference>
<proteinExistence type="predicted"/>
<evidence type="ECO:0000256" key="2">
    <source>
        <dbReference type="ARBA" id="ARBA00022679"/>
    </source>
</evidence>
<dbReference type="InterPro" id="IPR041698">
    <property type="entry name" value="Methyltransf_25"/>
</dbReference>
<dbReference type="PANTHER" id="PTHR44942">
    <property type="entry name" value="METHYLTRANSF_11 DOMAIN-CONTAINING PROTEIN"/>
    <property type="match status" value="1"/>
</dbReference>
<dbReference type="GO" id="GO:0032259">
    <property type="term" value="P:methylation"/>
    <property type="evidence" value="ECO:0007669"/>
    <property type="project" value="UniProtKB-KW"/>
</dbReference>
<evidence type="ECO:0000259" key="3">
    <source>
        <dbReference type="Pfam" id="PF13649"/>
    </source>
</evidence>
<sequence>MSTYENYHKTSQVYDKTRTAGGVDIILKAMEEGNLPLSEQVLLDAGCGTGLYSTALVNKVRRIEAVDLNAGMLSMAQGKLRAEEKQGRISFHQAAINSLPLPDKSVDAVM</sequence>
<keyword evidence="2" id="KW-0808">Transferase</keyword>
<dbReference type="GO" id="GO:0008168">
    <property type="term" value="F:methyltransferase activity"/>
    <property type="evidence" value="ECO:0007669"/>
    <property type="project" value="UniProtKB-KW"/>
</dbReference>
<evidence type="ECO:0000256" key="1">
    <source>
        <dbReference type="ARBA" id="ARBA00022603"/>
    </source>
</evidence>